<keyword evidence="2" id="KW-1185">Reference proteome</keyword>
<dbReference type="AlphaFoldDB" id="A0A6B9ZL88"/>
<sequence>MAYYFISNGPNGAIQKIARFDPIGKDVYNFGFGNLDITTGDISDTAISDNKDVDVIMGTIGSIIYDFTNIFPEAMISIEGTNKARTRLYQMNINKHLERITPIFDVYGLLPDESWESFKRSKNYQAFLGLRKKND</sequence>
<dbReference type="Pfam" id="PF22028">
    <property type="entry name" value="DUF6934"/>
    <property type="match status" value="1"/>
</dbReference>
<dbReference type="Proteomes" id="UP000476411">
    <property type="component" value="Chromosome"/>
</dbReference>
<name>A0A6B9ZL88_9BACT</name>
<evidence type="ECO:0000313" key="1">
    <source>
        <dbReference type="EMBL" id="QHS63158.1"/>
    </source>
</evidence>
<gene>
    <name evidence="1" type="ORF">GWR21_27290</name>
</gene>
<protein>
    <submittedName>
        <fullName evidence="1">Uncharacterized protein</fullName>
    </submittedName>
</protein>
<organism evidence="1 2">
    <name type="scientific">Chitinophaga agri</name>
    <dbReference type="NCBI Taxonomy" id="2703787"/>
    <lineage>
        <taxon>Bacteria</taxon>
        <taxon>Pseudomonadati</taxon>
        <taxon>Bacteroidota</taxon>
        <taxon>Chitinophagia</taxon>
        <taxon>Chitinophagales</taxon>
        <taxon>Chitinophagaceae</taxon>
        <taxon>Chitinophaga</taxon>
    </lineage>
</organism>
<evidence type="ECO:0000313" key="2">
    <source>
        <dbReference type="Proteomes" id="UP000476411"/>
    </source>
</evidence>
<proteinExistence type="predicted"/>
<dbReference type="InterPro" id="IPR053865">
    <property type="entry name" value="DUF6934"/>
</dbReference>
<dbReference type="EMBL" id="CP048113">
    <property type="protein sequence ID" value="QHS63158.1"/>
    <property type="molecule type" value="Genomic_DNA"/>
</dbReference>
<reference evidence="1 2" key="1">
    <citation type="submission" date="2020-01" db="EMBL/GenBank/DDBJ databases">
        <title>Complete genome sequence of Chitinophaga sp. H33E-04 isolated from quinoa roots.</title>
        <authorList>
            <person name="Weon H.-Y."/>
            <person name="Lee S.A."/>
        </authorList>
    </citation>
    <scope>NUCLEOTIDE SEQUENCE [LARGE SCALE GENOMIC DNA]</scope>
    <source>
        <strain evidence="1 2">H33E-04</strain>
    </source>
</reference>
<dbReference type="KEGG" id="chih:GWR21_27290"/>
<accession>A0A6B9ZL88</accession>